<evidence type="ECO:0000256" key="1">
    <source>
        <dbReference type="ARBA" id="ARBA00010048"/>
    </source>
</evidence>
<accession>A0A075FY85</accession>
<evidence type="ECO:0000256" key="8">
    <source>
        <dbReference type="SAM" id="Coils"/>
    </source>
</evidence>
<dbReference type="InterPro" id="IPR011599">
    <property type="entry name" value="PFD_alpha_archaea"/>
</dbReference>
<proteinExistence type="inferred from homology"/>
<evidence type="ECO:0000256" key="5">
    <source>
        <dbReference type="ARBA" id="ARBA00044156"/>
    </source>
</evidence>
<dbReference type="AlphaFoldDB" id="A0A075FY85"/>
<dbReference type="PANTHER" id="PTHR12674:SF2">
    <property type="entry name" value="PREFOLDIN SUBUNIT 5"/>
    <property type="match status" value="1"/>
</dbReference>
<dbReference type="SUPFAM" id="SSF46579">
    <property type="entry name" value="Prefoldin"/>
    <property type="match status" value="1"/>
</dbReference>
<organism evidence="9">
    <name type="scientific">uncultured marine thaumarchaeote AD1000_77_H06</name>
    <dbReference type="NCBI Taxonomy" id="1455940"/>
    <lineage>
        <taxon>Archaea</taxon>
        <taxon>Nitrososphaerota</taxon>
        <taxon>environmental samples</taxon>
    </lineage>
</organism>
<evidence type="ECO:0000256" key="2">
    <source>
        <dbReference type="ARBA" id="ARBA00011716"/>
    </source>
</evidence>
<dbReference type="NCBIfam" id="TIGR00293">
    <property type="entry name" value="prefoldin subunit alpha"/>
    <property type="match status" value="1"/>
</dbReference>
<comment type="subunit">
    <text evidence="2 7">Heterohexamer of two alpha and four beta subunits.</text>
</comment>
<gene>
    <name evidence="9" type="primary">PFDN5</name>
    <name evidence="7 9" type="synonym">pfdA</name>
</gene>
<comment type="similarity">
    <text evidence="7">Belongs to the prefoldin alpha subunit family.</text>
</comment>
<dbReference type="GO" id="GO:0051082">
    <property type="term" value="F:unfolded protein binding"/>
    <property type="evidence" value="ECO:0007669"/>
    <property type="project" value="UniProtKB-UniRule"/>
</dbReference>
<dbReference type="Pfam" id="PF02996">
    <property type="entry name" value="Prefoldin"/>
    <property type="match status" value="1"/>
</dbReference>
<evidence type="ECO:0000256" key="3">
    <source>
        <dbReference type="ARBA" id="ARBA00023186"/>
    </source>
</evidence>
<feature type="coiled-coil region" evidence="8">
    <location>
        <begin position="93"/>
        <end position="127"/>
    </location>
</feature>
<reference evidence="9" key="1">
    <citation type="journal article" date="2014" name="Genome Biol. Evol.">
        <title>Pangenome evidence for extensive interdomain horizontal transfer affecting lineage core and shell genes in uncultured planktonic thaumarchaeota and euryarchaeota.</title>
        <authorList>
            <person name="Deschamps P."/>
            <person name="Zivanovic Y."/>
            <person name="Moreira D."/>
            <person name="Rodriguez-Valera F."/>
            <person name="Lopez-Garcia P."/>
        </authorList>
    </citation>
    <scope>NUCLEOTIDE SEQUENCE</scope>
</reference>
<dbReference type="GO" id="GO:0005737">
    <property type="term" value="C:cytoplasm"/>
    <property type="evidence" value="ECO:0007669"/>
    <property type="project" value="UniProtKB-SubCell"/>
</dbReference>
<evidence type="ECO:0000256" key="6">
    <source>
        <dbReference type="ARBA" id="ARBA00044231"/>
    </source>
</evidence>
<dbReference type="InterPro" id="IPR009053">
    <property type="entry name" value="Prefoldin"/>
</dbReference>
<dbReference type="GO" id="GO:0016272">
    <property type="term" value="C:prefoldin complex"/>
    <property type="evidence" value="ECO:0007669"/>
    <property type="project" value="UniProtKB-UniRule"/>
</dbReference>
<comment type="function">
    <text evidence="4 7">Molecular chaperone capable of stabilizing a range of proteins. Seems to fulfill an ATP-independent, HSP70-like function in archaeal de novo protein folding.</text>
</comment>
<keyword evidence="3 7" id="KW-0143">Chaperone</keyword>
<dbReference type="EMBL" id="KF900476">
    <property type="protein sequence ID" value="AIE96308.1"/>
    <property type="molecule type" value="Genomic_DNA"/>
</dbReference>
<dbReference type="GO" id="GO:0006457">
    <property type="term" value="P:protein folding"/>
    <property type="evidence" value="ECO:0007669"/>
    <property type="project" value="UniProtKB-UniRule"/>
</dbReference>
<evidence type="ECO:0000256" key="4">
    <source>
        <dbReference type="ARBA" id="ARBA00025077"/>
    </source>
</evidence>
<dbReference type="HAMAP" id="MF_00308">
    <property type="entry name" value="PfdA"/>
    <property type="match status" value="1"/>
</dbReference>
<protein>
    <recommendedName>
        <fullName evidence="5 7">Prefoldin subunit alpha</fullName>
    </recommendedName>
    <alternativeName>
        <fullName evidence="6 7">GimC subunit alpha</fullName>
    </alternativeName>
</protein>
<name>A0A075FY85_9ARCH</name>
<keyword evidence="8" id="KW-0175">Coiled coil</keyword>
<keyword evidence="7" id="KW-0963">Cytoplasm</keyword>
<comment type="similarity">
    <text evidence="1">Belongs to the prefoldin subunit alpha family.</text>
</comment>
<sequence>MSEEQTQQLLYQMQMLEGYFSELSQKETSIVSIIREAASAIQSLKTIDDKADAETLVPLGLGTFVKTKTIPNEKLILNIGAGIAVEKDKDSAINFLELRLKEMQVALQETSNQKQQIAASLEQGKQQMEQLMAASRSKK</sequence>
<evidence type="ECO:0000313" key="9">
    <source>
        <dbReference type="EMBL" id="AIE96308.1"/>
    </source>
</evidence>
<dbReference type="CDD" id="cd23160">
    <property type="entry name" value="Prefoldin_alpha_GimC"/>
    <property type="match status" value="1"/>
</dbReference>
<dbReference type="PANTHER" id="PTHR12674">
    <property type="entry name" value="PREFOLDIN SUBUNIT 5"/>
    <property type="match status" value="1"/>
</dbReference>
<dbReference type="Gene3D" id="1.10.287.370">
    <property type="match status" value="1"/>
</dbReference>
<evidence type="ECO:0000256" key="7">
    <source>
        <dbReference type="HAMAP-Rule" id="MF_00308"/>
    </source>
</evidence>
<comment type="subcellular location">
    <subcellularLocation>
        <location evidence="7">Cytoplasm</location>
    </subcellularLocation>
</comment>
<dbReference type="InterPro" id="IPR004127">
    <property type="entry name" value="Prefoldin_subunit_alpha"/>
</dbReference>